<keyword evidence="4" id="KW-0862">Zinc</keyword>
<dbReference type="SUPFAM" id="SSF102712">
    <property type="entry name" value="JAB1/MPN domain"/>
    <property type="match status" value="1"/>
</dbReference>
<evidence type="ECO:0000256" key="4">
    <source>
        <dbReference type="ARBA" id="ARBA00022833"/>
    </source>
</evidence>
<dbReference type="GO" id="GO:0006508">
    <property type="term" value="P:proteolysis"/>
    <property type="evidence" value="ECO:0007669"/>
    <property type="project" value="UniProtKB-KW"/>
</dbReference>
<dbReference type="InterPro" id="IPR028090">
    <property type="entry name" value="JAB_dom_prok"/>
</dbReference>
<accession>A0A1F4TIB1</accession>
<keyword evidence="3" id="KW-0378">Hydrolase</keyword>
<dbReference type="GO" id="GO:0008235">
    <property type="term" value="F:metalloexopeptidase activity"/>
    <property type="evidence" value="ECO:0007669"/>
    <property type="project" value="TreeGrafter"/>
</dbReference>
<dbReference type="InterPro" id="IPR051929">
    <property type="entry name" value="VirAsm_ModProt"/>
</dbReference>
<dbReference type="PANTHER" id="PTHR34858">
    <property type="entry name" value="CYSO-CYSTEINE PEPTIDASE"/>
    <property type="match status" value="1"/>
</dbReference>
<gene>
    <name evidence="7" type="ORF">A2311_05495</name>
</gene>
<evidence type="ECO:0000256" key="1">
    <source>
        <dbReference type="ARBA" id="ARBA00022670"/>
    </source>
</evidence>
<sequence>MFIITERQYNIIMQQAQACYPQETGGILGGRDNTILGVLPIPNKHLYDRTETFALTPEDIETAYHFLVKHNLEYLGVYHTHPRGTPYPSAQDLSHNQKYLFIIGLQDRYNPEFFAWRAEQGKIYSENIKIMSDYGATVIDIHTGQPKLSQSASQQQLDRLADMIDEIITGHQPQYPKLDATHWDSSSFSTFA</sequence>
<evidence type="ECO:0000256" key="3">
    <source>
        <dbReference type="ARBA" id="ARBA00022801"/>
    </source>
</evidence>
<feature type="domain" description="JAB" evidence="6">
    <location>
        <begin position="7"/>
        <end position="117"/>
    </location>
</feature>
<keyword evidence="5" id="KW-0482">Metalloprotease</keyword>
<dbReference type="GO" id="GO:0008270">
    <property type="term" value="F:zinc ion binding"/>
    <property type="evidence" value="ECO:0007669"/>
    <property type="project" value="TreeGrafter"/>
</dbReference>
<evidence type="ECO:0000313" key="8">
    <source>
        <dbReference type="Proteomes" id="UP000178951"/>
    </source>
</evidence>
<dbReference type="Pfam" id="PF14464">
    <property type="entry name" value="Prok-JAB"/>
    <property type="match status" value="1"/>
</dbReference>
<dbReference type="STRING" id="1802583.A2311_05495"/>
<organism evidence="7 8">
    <name type="scientific">candidate division WOR-1 bacterium RIFOXYB2_FULL_48_7</name>
    <dbReference type="NCBI Taxonomy" id="1802583"/>
    <lineage>
        <taxon>Bacteria</taxon>
        <taxon>Bacillati</taxon>
        <taxon>Saganbacteria</taxon>
    </lineage>
</organism>
<comment type="caution">
    <text evidence="7">The sequence shown here is derived from an EMBL/GenBank/DDBJ whole genome shotgun (WGS) entry which is preliminary data.</text>
</comment>
<dbReference type="PANTHER" id="PTHR34858:SF1">
    <property type="entry name" value="CYSO-CYSTEINE PEPTIDASE"/>
    <property type="match status" value="1"/>
</dbReference>
<proteinExistence type="predicted"/>
<evidence type="ECO:0000313" key="7">
    <source>
        <dbReference type="EMBL" id="OGC32424.1"/>
    </source>
</evidence>
<dbReference type="Gene3D" id="3.40.140.10">
    <property type="entry name" value="Cytidine Deaminase, domain 2"/>
    <property type="match status" value="1"/>
</dbReference>
<dbReference type="AlphaFoldDB" id="A0A1F4TIB1"/>
<reference evidence="7 8" key="1">
    <citation type="journal article" date="2016" name="Nat. Commun.">
        <title>Thousands of microbial genomes shed light on interconnected biogeochemical processes in an aquifer system.</title>
        <authorList>
            <person name="Anantharaman K."/>
            <person name="Brown C.T."/>
            <person name="Hug L.A."/>
            <person name="Sharon I."/>
            <person name="Castelle C.J."/>
            <person name="Probst A.J."/>
            <person name="Thomas B.C."/>
            <person name="Singh A."/>
            <person name="Wilkins M.J."/>
            <person name="Karaoz U."/>
            <person name="Brodie E.L."/>
            <person name="Williams K.H."/>
            <person name="Hubbard S.S."/>
            <person name="Banfield J.F."/>
        </authorList>
    </citation>
    <scope>NUCLEOTIDE SEQUENCE [LARGE SCALE GENOMIC DNA]</scope>
</reference>
<evidence type="ECO:0000259" key="6">
    <source>
        <dbReference type="Pfam" id="PF14464"/>
    </source>
</evidence>
<protein>
    <recommendedName>
        <fullName evidence="6">JAB domain-containing protein</fullName>
    </recommendedName>
</protein>
<evidence type="ECO:0000256" key="2">
    <source>
        <dbReference type="ARBA" id="ARBA00022723"/>
    </source>
</evidence>
<dbReference type="EMBL" id="MEUF01000078">
    <property type="protein sequence ID" value="OGC32424.1"/>
    <property type="molecule type" value="Genomic_DNA"/>
</dbReference>
<evidence type="ECO:0000256" key="5">
    <source>
        <dbReference type="ARBA" id="ARBA00023049"/>
    </source>
</evidence>
<keyword evidence="2" id="KW-0479">Metal-binding</keyword>
<keyword evidence="1" id="KW-0645">Protease</keyword>
<dbReference type="Proteomes" id="UP000178951">
    <property type="component" value="Unassembled WGS sequence"/>
</dbReference>
<dbReference type="CDD" id="cd08070">
    <property type="entry name" value="MPN_like"/>
    <property type="match status" value="1"/>
</dbReference>
<name>A0A1F4TIB1_UNCSA</name>